<evidence type="ECO:0000256" key="4">
    <source>
        <dbReference type="ARBA" id="ARBA00038322"/>
    </source>
</evidence>
<dbReference type="InterPro" id="IPR014105">
    <property type="entry name" value="Carotenoid/retinoid_OxRdtase"/>
</dbReference>
<dbReference type="Pfam" id="PF01593">
    <property type="entry name" value="Amino_oxidase"/>
    <property type="match status" value="1"/>
</dbReference>
<dbReference type="Gene3D" id="3.50.50.60">
    <property type="entry name" value="FAD/NAD(P)-binding domain"/>
    <property type="match status" value="2"/>
</dbReference>
<dbReference type="PRINTS" id="PR00419">
    <property type="entry name" value="ADXRDTASE"/>
</dbReference>
<feature type="domain" description="Amine oxidase" evidence="6">
    <location>
        <begin position="13"/>
        <end position="494"/>
    </location>
</feature>
<dbReference type="STRING" id="52694.ACWI_24060"/>
<dbReference type="OrthoDB" id="9814556at2"/>
<evidence type="ECO:0000256" key="3">
    <source>
        <dbReference type="ARBA" id="ARBA00023002"/>
    </source>
</evidence>
<evidence type="ECO:0000259" key="6">
    <source>
        <dbReference type="Pfam" id="PF01593"/>
    </source>
</evidence>
<dbReference type="NCBIfam" id="TIGR02734">
    <property type="entry name" value="crtI_fam"/>
    <property type="match status" value="1"/>
</dbReference>
<evidence type="ECO:0000256" key="1">
    <source>
        <dbReference type="ARBA" id="ARBA00004829"/>
    </source>
</evidence>
<gene>
    <name evidence="7" type="primary">crtN</name>
    <name evidence="7" type="ORF">ACWI_24060</name>
</gene>
<dbReference type="InterPro" id="IPR036188">
    <property type="entry name" value="FAD/NAD-bd_sf"/>
</dbReference>
<dbReference type="GO" id="GO:0016117">
    <property type="term" value="P:carotenoid biosynthetic process"/>
    <property type="evidence" value="ECO:0007669"/>
    <property type="project" value="UniProtKB-KW"/>
</dbReference>
<keyword evidence="3 5" id="KW-0560">Oxidoreductase</keyword>
<evidence type="ECO:0000313" key="7">
    <source>
        <dbReference type="EMBL" id="OFV70201.1"/>
    </source>
</evidence>
<evidence type="ECO:0000313" key="8">
    <source>
        <dbReference type="Proteomes" id="UP000176244"/>
    </source>
</evidence>
<organism evidence="7 8">
    <name type="scientific">Acetobacterium wieringae</name>
    <dbReference type="NCBI Taxonomy" id="52694"/>
    <lineage>
        <taxon>Bacteria</taxon>
        <taxon>Bacillati</taxon>
        <taxon>Bacillota</taxon>
        <taxon>Clostridia</taxon>
        <taxon>Eubacteriales</taxon>
        <taxon>Eubacteriaceae</taxon>
        <taxon>Acetobacterium</taxon>
    </lineage>
</organism>
<dbReference type="AlphaFoldDB" id="A0A1F2PHK1"/>
<accession>A0A1F2PHK1</accession>
<dbReference type="PANTHER" id="PTHR43734:SF1">
    <property type="entry name" value="PHYTOENE DESATURASE"/>
    <property type="match status" value="1"/>
</dbReference>
<evidence type="ECO:0000256" key="5">
    <source>
        <dbReference type="RuleBase" id="RU362075"/>
    </source>
</evidence>
<comment type="similarity">
    <text evidence="4">Belongs to the carotenoid/retinoid oxidoreductase family. CrtN subfamily.</text>
</comment>
<evidence type="ECO:0000256" key="2">
    <source>
        <dbReference type="ARBA" id="ARBA00022746"/>
    </source>
</evidence>
<comment type="caution">
    <text evidence="7">The sequence shown here is derived from an EMBL/GenBank/DDBJ whole genome shotgun (WGS) entry which is preliminary data.</text>
</comment>
<dbReference type="GO" id="GO:0102223">
    <property type="term" value="F:4,4'-diapophytoene desaturase (4,4'-diaponeurosporene-forming)"/>
    <property type="evidence" value="ECO:0007669"/>
    <property type="project" value="UniProtKB-EC"/>
</dbReference>
<sequence length="499" mass="55825">MSRKKIIVIGAGVSGLASALRLLNEGFEVELYEKNDQVGGRMGVISGEGFTFDLGPTILMMPQIYNEVFSVCGRNPADYLQMERLDPIYKVYFGDGTTHEASSELSSLIKTLESVGEAETQGYLAYLADVYQRYLVAKEHFIERSFRNASDFYNPKTLLAGLRLRTFDNAFDSVGKFVKDQKLKELLSFQTLYIGISPFNGPSIYTIIPMIELTYGVWFLKGGMRAMALAMEKLFLEMGGKLVLNAPVERINFDGNRARSVTVGGQEQTADGVVCSADFPYAMKVLLPDDFRHKKYQPTKVEALDYSCSAYMLYLGLDKRDFPGLNVHNLVFSQDFKGNLDDIFAGRFPGDPSIYVYAPALLDESLAPPGQLGLYVLVPVPNLKDGPLDWNDQQVVAGYRQQAMDKIRQIKPLADFEDHIIFEKNYTPLDFRDDFNALFGATFGLRPTLLQSNYWRPQPKAMKYQNLYFTGSSAHPGAGVPIVLTSAKITVAEVVRDLK</sequence>
<dbReference type="RefSeq" id="WP_070371681.1">
    <property type="nucleotide sequence ID" value="NZ_LKEU01000033.1"/>
</dbReference>
<dbReference type="InterPro" id="IPR002937">
    <property type="entry name" value="Amino_oxidase"/>
</dbReference>
<keyword evidence="2 5" id="KW-0125">Carotenoid biosynthesis</keyword>
<proteinExistence type="inferred from homology"/>
<dbReference type="PANTHER" id="PTHR43734">
    <property type="entry name" value="PHYTOENE DESATURASE"/>
    <property type="match status" value="1"/>
</dbReference>
<dbReference type="SUPFAM" id="SSF51905">
    <property type="entry name" value="FAD/NAD(P)-binding domain"/>
    <property type="match status" value="1"/>
</dbReference>
<dbReference type="Proteomes" id="UP000176244">
    <property type="component" value="Unassembled WGS sequence"/>
</dbReference>
<comment type="pathway">
    <text evidence="1 5">Carotenoid biosynthesis.</text>
</comment>
<protein>
    <submittedName>
        <fullName evidence="7">Dehydrosqualene desaturase</fullName>
        <ecNumber evidence="7">1.3.8.2</ecNumber>
    </submittedName>
</protein>
<reference evidence="7 8" key="1">
    <citation type="submission" date="2015-09" db="EMBL/GenBank/DDBJ databases">
        <title>Genome sequence of Acetobacterium wieringae DSM 1911.</title>
        <authorList>
            <person name="Poehlein A."/>
            <person name="Bengelsdorf F.R."/>
            <person name="Schiel-Bengelsdorf B."/>
            <person name="Duerre P."/>
            <person name="Daniel R."/>
        </authorList>
    </citation>
    <scope>NUCLEOTIDE SEQUENCE [LARGE SCALE GENOMIC DNA]</scope>
    <source>
        <strain evidence="7 8">DSM 1911</strain>
    </source>
</reference>
<name>A0A1F2PHK1_9FIRM</name>
<dbReference type="EC" id="1.3.8.2" evidence="7"/>
<dbReference type="EMBL" id="LKEU01000033">
    <property type="protein sequence ID" value="OFV70201.1"/>
    <property type="molecule type" value="Genomic_DNA"/>
</dbReference>